<dbReference type="InterPro" id="IPR013762">
    <property type="entry name" value="Integrase-like_cat_sf"/>
</dbReference>
<dbReference type="InterPro" id="IPR011010">
    <property type="entry name" value="DNA_brk_join_enz"/>
</dbReference>
<dbReference type="EMBL" id="FNUX01000002">
    <property type="protein sequence ID" value="SEF48471.1"/>
    <property type="molecule type" value="Genomic_DNA"/>
</dbReference>
<dbReference type="RefSeq" id="WP_103965401.1">
    <property type="nucleotide sequence ID" value="NZ_FNUX01000002.1"/>
</dbReference>
<keyword evidence="1" id="KW-0229">DNA integration</keyword>
<dbReference type="InterPro" id="IPR050090">
    <property type="entry name" value="Tyrosine_recombinase_XerCD"/>
</dbReference>
<keyword evidence="2" id="KW-0238">DNA-binding</keyword>
<dbReference type="GO" id="GO:0015074">
    <property type="term" value="P:DNA integration"/>
    <property type="evidence" value="ECO:0007669"/>
    <property type="project" value="UniProtKB-KW"/>
</dbReference>
<dbReference type="PANTHER" id="PTHR30349:SF94">
    <property type="entry name" value="INTEGRASE_RECOMBINASE HI_1414-RELATED"/>
    <property type="match status" value="1"/>
</dbReference>
<dbReference type="GO" id="GO:0003677">
    <property type="term" value="F:DNA binding"/>
    <property type="evidence" value="ECO:0007669"/>
    <property type="project" value="UniProtKB-KW"/>
</dbReference>
<proteinExistence type="predicted"/>
<evidence type="ECO:0000256" key="2">
    <source>
        <dbReference type="ARBA" id="ARBA00023125"/>
    </source>
</evidence>
<organism evidence="5 6">
    <name type="scientific">Nitrosomonas ureae</name>
    <dbReference type="NCBI Taxonomy" id="44577"/>
    <lineage>
        <taxon>Bacteria</taxon>
        <taxon>Pseudomonadati</taxon>
        <taxon>Pseudomonadota</taxon>
        <taxon>Betaproteobacteria</taxon>
        <taxon>Nitrosomonadales</taxon>
        <taxon>Nitrosomonadaceae</taxon>
        <taxon>Nitrosomonas</taxon>
    </lineage>
</organism>
<dbReference type="AlphaFoldDB" id="A0A1H5SF91"/>
<dbReference type="PANTHER" id="PTHR30349">
    <property type="entry name" value="PHAGE INTEGRASE-RELATED"/>
    <property type="match status" value="1"/>
</dbReference>
<dbReference type="CDD" id="cd00796">
    <property type="entry name" value="INT_Rci_Hp1_C"/>
    <property type="match status" value="1"/>
</dbReference>
<feature type="domain" description="Tyr recombinase" evidence="4">
    <location>
        <begin position="161"/>
        <end position="330"/>
    </location>
</feature>
<protein>
    <submittedName>
        <fullName evidence="5">Phage integrase family protein</fullName>
    </submittedName>
</protein>
<dbReference type="InterPro" id="IPR010998">
    <property type="entry name" value="Integrase_recombinase_N"/>
</dbReference>
<evidence type="ECO:0000313" key="5">
    <source>
        <dbReference type="EMBL" id="SEF48471.1"/>
    </source>
</evidence>
<dbReference type="Proteomes" id="UP000236753">
    <property type="component" value="Unassembled WGS sequence"/>
</dbReference>
<evidence type="ECO:0000256" key="1">
    <source>
        <dbReference type="ARBA" id="ARBA00022908"/>
    </source>
</evidence>
<gene>
    <name evidence="5" type="ORF">SAMN05216334_102125</name>
</gene>
<dbReference type="Gene3D" id="1.10.443.10">
    <property type="entry name" value="Intergrase catalytic core"/>
    <property type="match status" value="1"/>
</dbReference>
<dbReference type="InterPro" id="IPR002104">
    <property type="entry name" value="Integrase_catalytic"/>
</dbReference>
<dbReference type="GO" id="GO:0006310">
    <property type="term" value="P:DNA recombination"/>
    <property type="evidence" value="ECO:0007669"/>
    <property type="project" value="UniProtKB-KW"/>
</dbReference>
<sequence>MATITKIPSGTFKVQIRKVGIPAITKTCKTKTDAQKWARLIESEMDRGIFINRQEADRVTVAELIDRYIQEVTPLKRSAIKDKQRMLYLKKQFGHYVVSQLQSKHIAAHRDKRLAEGKQGSTVIKEIGSMSHLLDISIKDWGIPLINNVATLVRKPKQSRGRDRRLVEDEEHMLLQAAKNSKSPLLAPMILLALETGMRLGELLSLDWNNIDLKKQTALLPITKNGDSRTVPLSKKAIETLKGIPRKLNDSRVFWTWLRADSFENAWRRMLNKTTIQNLRFHDLRHEACSRFFERGFNIMETAHISGHKTLQQLKRYTHLKAEDIVIKMNAQK</sequence>
<accession>A0A1H5SF91</accession>
<dbReference type="OrthoDB" id="662444at2"/>
<dbReference type="SUPFAM" id="SSF56349">
    <property type="entry name" value="DNA breaking-rejoining enzymes"/>
    <property type="match status" value="1"/>
</dbReference>
<dbReference type="PROSITE" id="PS51898">
    <property type="entry name" value="TYR_RECOMBINASE"/>
    <property type="match status" value="1"/>
</dbReference>
<name>A0A1H5SF91_9PROT</name>
<keyword evidence="3" id="KW-0233">DNA recombination</keyword>
<evidence type="ECO:0000256" key="3">
    <source>
        <dbReference type="ARBA" id="ARBA00023172"/>
    </source>
</evidence>
<evidence type="ECO:0000259" key="4">
    <source>
        <dbReference type="PROSITE" id="PS51898"/>
    </source>
</evidence>
<dbReference type="Pfam" id="PF00589">
    <property type="entry name" value="Phage_integrase"/>
    <property type="match status" value="1"/>
</dbReference>
<evidence type="ECO:0000313" key="6">
    <source>
        <dbReference type="Proteomes" id="UP000236753"/>
    </source>
</evidence>
<reference evidence="5 6" key="1">
    <citation type="submission" date="2016-10" db="EMBL/GenBank/DDBJ databases">
        <authorList>
            <person name="de Groot N.N."/>
        </authorList>
    </citation>
    <scope>NUCLEOTIDE SEQUENCE [LARGE SCALE GENOMIC DNA]</scope>
    <source>
        <strain evidence="5 6">Nm13</strain>
    </source>
</reference>
<dbReference type="Gene3D" id="1.10.150.130">
    <property type="match status" value="1"/>
</dbReference>